<accession>A0A0L0FSI3</accession>
<dbReference type="AlphaFoldDB" id="A0A0L0FSI3"/>
<dbReference type="SUPFAM" id="SSF50475">
    <property type="entry name" value="FMN-binding split barrel"/>
    <property type="match status" value="1"/>
</dbReference>
<dbReference type="EMBL" id="KQ242257">
    <property type="protein sequence ID" value="KNC79720.1"/>
    <property type="molecule type" value="Genomic_DNA"/>
</dbReference>
<dbReference type="OrthoDB" id="434253at2759"/>
<sequence>MSVRGVFSVAYSSGAPRISSFSAKATASNICYFLTLRRTARSIIRGVRLSPSRDTHTHRKMVSDSNSNTGLTDIGSQTKHGITNESLVTWRARIDESIAKSRKVRGGNFVQICTVYNNEPRCRTVVFRGFQKLPIDNPVGVQCGGKPCVMKMITDNRSNKVSQGTANSAAELVWWFQQSNEQYRIKGQLVFVGSGDFANDDSKEIVTARKEQWGNLSDSAREQFYWQAPGLPYTGESPVPKGGRDAEGKIMDVPDTFLLLLLQPSQVDYLRLGDNYRQIDVLSGEEWIQQRANP</sequence>
<dbReference type="Proteomes" id="UP000054560">
    <property type="component" value="Unassembled WGS sequence"/>
</dbReference>
<dbReference type="GO" id="GO:0010181">
    <property type="term" value="F:FMN binding"/>
    <property type="evidence" value="ECO:0007669"/>
    <property type="project" value="InterPro"/>
</dbReference>
<dbReference type="Gene3D" id="2.30.110.10">
    <property type="entry name" value="Electron Transport, Fmn-binding Protein, Chain A"/>
    <property type="match status" value="1"/>
</dbReference>
<proteinExistence type="predicted"/>
<feature type="domain" description="Pyridoxamine 5'-phosphate oxidase Alr4036 family FMN-binding" evidence="2">
    <location>
        <begin position="89"/>
        <end position="192"/>
    </location>
</feature>
<keyword evidence="4" id="KW-1185">Reference proteome</keyword>
<gene>
    <name evidence="3" type="ORF">SARC_07895</name>
</gene>
<organism evidence="3 4">
    <name type="scientific">Sphaeroforma arctica JP610</name>
    <dbReference type="NCBI Taxonomy" id="667725"/>
    <lineage>
        <taxon>Eukaryota</taxon>
        <taxon>Ichthyosporea</taxon>
        <taxon>Ichthyophonida</taxon>
        <taxon>Sphaeroforma</taxon>
    </lineage>
</organism>
<dbReference type="InterPro" id="IPR012349">
    <property type="entry name" value="Split_barrel_FMN-bd"/>
</dbReference>
<feature type="compositionally biased region" description="Polar residues" evidence="1">
    <location>
        <begin position="63"/>
        <end position="78"/>
    </location>
</feature>
<dbReference type="GeneID" id="25908399"/>
<protein>
    <recommendedName>
        <fullName evidence="2">Pyridoxamine 5'-phosphate oxidase Alr4036 family FMN-binding domain-containing protein</fullName>
    </recommendedName>
</protein>
<reference evidence="3 4" key="1">
    <citation type="submission" date="2011-02" db="EMBL/GenBank/DDBJ databases">
        <title>The Genome Sequence of Sphaeroforma arctica JP610.</title>
        <authorList>
            <consortium name="The Broad Institute Genome Sequencing Platform"/>
            <person name="Russ C."/>
            <person name="Cuomo C."/>
            <person name="Young S.K."/>
            <person name="Zeng Q."/>
            <person name="Gargeya S."/>
            <person name="Alvarado L."/>
            <person name="Berlin A."/>
            <person name="Chapman S.B."/>
            <person name="Chen Z."/>
            <person name="Freedman E."/>
            <person name="Gellesch M."/>
            <person name="Goldberg J."/>
            <person name="Griggs A."/>
            <person name="Gujja S."/>
            <person name="Heilman E."/>
            <person name="Heiman D."/>
            <person name="Howarth C."/>
            <person name="Mehta T."/>
            <person name="Neiman D."/>
            <person name="Pearson M."/>
            <person name="Roberts A."/>
            <person name="Saif S."/>
            <person name="Shea T."/>
            <person name="Shenoy N."/>
            <person name="Sisk P."/>
            <person name="Stolte C."/>
            <person name="Sykes S."/>
            <person name="White J."/>
            <person name="Yandava C."/>
            <person name="Burger G."/>
            <person name="Gray M.W."/>
            <person name="Holland P.W.H."/>
            <person name="King N."/>
            <person name="Lang F.B.F."/>
            <person name="Roger A.J."/>
            <person name="Ruiz-Trillo I."/>
            <person name="Haas B."/>
            <person name="Nusbaum C."/>
            <person name="Birren B."/>
        </authorList>
    </citation>
    <scope>NUCLEOTIDE SEQUENCE [LARGE SCALE GENOMIC DNA]</scope>
    <source>
        <strain evidence="3 4">JP610</strain>
    </source>
</reference>
<dbReference type="RefSeq" id="XP_014153622.1">
    <property type="nucleotide sequence ID" value="XM_014298147.1"/>
</dbReference>
<dbReference type="STRING" id="667725.A0A0L0FSI3"/>
<dbReference type="Pfam" id="PF12766">
    <property type="entry name" value="Pyridox_oxase_2"/>
    <property type="match status" value="1"/>
</dbReference>
<feature type="region of interest" description="Disordered" evidence="1">
    <location>
        <begin position="54"/>
        <end position="78"/>
    </location>
</feature>
<evidence type="ECO:0000256" key="1">
    <source>
        <dbReference type="SAM" id="MobiDB-lite"/>
    </source>
</evidence>
<dbReference type="UniPathway" id="UPA01068">
    <property type="reaction ID" value="UER00304"/>
</dbReference>
<dbReference type="PANTHER" id="PTHR28243:SF1">
    <property type="entry name" value="PYRIDOXAMINE 5'-PHOSPHATE OXIDASE ALR4036 FAMILY FMN-BINDING DOMAIN-CONTAINING PROTEIN"/>
    <property type="match status" value="1"/>
</dbReference>
<evidence type="ECO:0000313" key="3">
    <source>
        <dbReference type="EMBL" id="KNC79720.1"/>
    </source>
</evidence>
<dbReference type="PANTHER" id="PTHR28243">
    <property type="entry name" value="AGL049CP"/>
    <property type="match status" value="1"/>
</dbReference>
<evidence type="ECO:0000259" key="2">
    <source>
        <dbReference type="Pfam" id="PF12766"/>
    </source>
</evidence>
<evidence type="ECO:0000313" key="4">
    <source>
        <dbReference type="Proteomes" id="UP000054560"/>
    </source>
</evidence>
<name>A0A0L0FSI3_9EUKA</name>
<dbReference type="InterPro" id="IPR024624">
    <property type="entry name" value="Pyridox_Oxase_Alr4036_FMN-bd"/>
</dbReference>